<reference evidence="3 4" key="1">
    <citation type="submission" date="2023-10" db="EMBL/GenBank/DDBJ databases">
        <title>Draft genome sequence of Xylaria bambusicola isolate GMP-LS, the root and basal stem rot pathogen of sugarcane in Indonesia.</title>
        <authorList>
            <person name="Selvaraj P."/>
            <person name="Muralishankar V."/>
            <person name="Muruganantham S."/>
            <person name="Sp S."/>
            <person name="Haryani S."/>
            <person name="Lau K.J.X."/>
            <person name="Naqvi N.I."/>
        </authorList>
    </citation>
    <scope>NUCLEOTIDE SEQUENCE [LARGE SCALE GENOMIC DNA]</scope>
    <source>
        <strain evidence="3">GMP-LS</strain>
    </source>
</reference>
<sequence length="359" mass="40886">MKSNRSLRALQRKIVAIHGITSGDFLKEINTILWEGYLPEDIHNILITELITDQIKTKEREPHGTNPHLLAPDTRPLINSKRPLFPSTPEKKSETDPYRVARAAFERREHHISELMALREIVRICTNTAQEKEASLREQAHERMLNVALLECPGLDLEILAGTNIANESRPPRSDNRDDSPSSTRLIDYAMVLMPRDYFNPGNIDESMYNNRRLTCSRIGRLSGCLASSYDPLNDRPSGIFITSRQAADVAEWLCKWFSQYSDLPRSDISLPPFPIIQIGATSWDLWFAFKTARIYEVYGPFCIGSTNDLVGAYRLLGALRTLANWMALHFYIWVDRYIESVLKSKGTKVDSTRTVATS</sequence>
<organism evidence="3 4">
    <name type="scientific">Xylaria bambusicola</name>
    <dbReference type="NCBI Taxonomy" id="326684"/>
    <lineage>
        <taxon>Eukaryota</taxon>
        <taxon>Fungi</taxon>
        <taxon>Dikarya</taxon>
        <taxon>Ascomycota</taxon>
        <taxon>Pezizomycotina</taxon>
        <taxon>Sordariomycetes</taxon>
        <taxon>Xylariomycetidae</taxon>
        <taxon>Xylariales</taxon>
        <taxon>Xylariaceae</taxon>
        <taxon>Xylaria</taxon>
    </lineage>
</organism>
<gene>
    <name evidence="3" type="ORF">RRF57_003170</name>
</gene>
<comment type="caution">
    <text evidence="3">The sequence shown here is derived from an EMBL/GenBank/DDBJ whole genome shotgun (WGS) entry which is preliminary data.</text>
</comment>
<evidence type="ECO:0000313" key="3">
    <source>
        <dbReference type="EMBL" id="KAK5627455.1"/>
    </source>
</evidence>
<feature type="region of interest" description="Disordered" evidence="1">
    <location>
        <begin position="60"/>
        <end position="79"/>
    </location>
</feature>
<evidence type="ECO:0000259" key="2">
    <source>
        <dbReference type="Pfam" id="PF20516"/>
    </source>
</evidence>
<proteinExistence type="predicted"/>
<protein>
    <recommendedName>
        <fullName evidence="2">PD-(D/E)XK nuclease-like domain-containing protein</fullName>
    </recommendedName>
</protein>
<keyword evidence="4" id="KW-1185">Reference proteome</keyword>
<evidence type="ECO:0000313" key="4">
    <source>
        <dbReference type="Proteomes" id="UP001305414"/>
    </source>
</evidence>
<dbReference type="AlphaFoldDB" id="A0AAN7YW73"/>
<dbReference type="Pfam" id="PF20516">
    <property type="entry name" value="PDDEXK_12"/>
    <property type="match status" value="1"/>
</dbReference>
<dbReference type="Proteomes" id="UP001305414">
    <property type="component" value="Unassembled WGS sequence"/>
</dbReference>
<feature type="domain" description="PD-(D/E)XK nuclease-like" evidence="2">
    <location>
        <begin position="102"/>
        <end position="331"/>
    </location>
</feature>
<name>A0AAN7YW73_9PEZI</name>
<dbReference type="InterPro" id="IPR046797">
    <property type="entry name" value="PDDEXK_12"/>
</dbReference>
<accession>A0AAN7YW73</accession>
<evidence type="ECO:0000256" key="1">
    <source>
        <dbReference type="SAM" id="MobiDB-lite"/>
    </source>
</evidence>
<dbReference type="EMBL" id="JAWHQM010000005">
    <property type="protein sequence ID" value="KAK5627455.1"/>
    <property type="molecule type" value="Genomic_DNA"/>
</dbReference>